<feature type="compositionally biased region" description="Basic residues" evidence="1">
    <location>
        <begin position="77"/>
        <end position="97"/>
    </location>
</feature>
<dbReference type="VEuPathDB" id="TriTrypDB:LpyrH10_02_7520"/>
<evidence type="ECO:0000313" key="2">
    <source>
        <dbReference type="EMBL" id="KPA85488.1"/>
    </source>
</evidence>
<feature type="region of interest" description="Disordered" evidence="1">
    <location>
        <begin position="1"/>
        <end position="21"/>
    </location>
</feature>
<name>A0A0N0DZM8_LEPPY</name>
<feature type="compositionally biased region" description="Basic residues" evidence="1">
    <location>
        <begin position="1"/>
        <end position="12"/>
    </location>
</feature>
<dbReference type="RefSeq" id="XP_015663927.1">
    <property type="nucleotide sequence ID" value="XM_015798407.1"/>
</dbReference>
<dbReference type="OMA" id="EHKARAN"/>
<reference evidence="2 3" key="1">
    <citation type="submission" date="2015-07" db="EMBL/GenBank/DDBJ databases">
        <title>High-quality genome of monoxenous trypanosomatid Leptomonas pyrrhocoris.</title>
        <authorList>
            <person name="Flegontov P."/>
            <person name="Butenko A."/>
            <person name="Firsov S."/>
            <person name="Vlcek C."/>
            <person name="Logacheva M.D."/>
            <person name="Field M."/>
            <person name="Filatov D."/>
            <person name="Flegontova O."/>
            <person name="Gerasimov E."/>
            <person name="Jackson A.P."/>
            <person name="Kelly S."/>
            <person name="Opperdoes F."/>
            <person name="O'Reilly A."/>
            <person name="Votypka J."/>
            <person name="Yurchenko V."/>
            <person name="Lukes J."/>
        </authorList>
    </citation>
    <scope>NUCLEOTIDE SEQUENCE [LARGE SCALE GENOMIC DNA]</scope>
    <source>
        <strain evidence="2">H10</strain>
    </source>
</reference>
<comment type="caution">
    <text evidence="2">The sequence shown here is derived from an EMBL/GenBank/DDBJ whole genome shotgun (WGS) entry which is preliminary data.</text>
</comment>
<dbReference type="OrthoDB" id="245371at2759"/>
<dbReference type="Proteomes" id="UP000037923">
    <property type="component" value="Unassembled WGS sequence"/>
</dbReference>
<organism evidence="2 3">
    <name type="scientific">Leptomonas pyrrhocoris</name>
    <name type="common">Firebug parasite</name>
    <dbReference type="NCBI Taxonomy" id="157538"/>
    <lineage>
        <taxon>Eukaryota</taxon>
        <taxon>Discoba</taxon>
        <taxon>Euglenozoa</taxon>
        <taxon>Kinetoplastea</taxon>
        <taxon>Metakinetoplastina</taxon>
        <taxon>Trypanosomatida</taxon>
        <taxon>Trypanosomatidae</taxon>
        <taxon>Leishmaniinae</taxon>
        <taxon>Leptomonas</taxon>
    </lineage>
</organism>
<feature type="region of interest" description="Disordered" evidence="1">
    <location>
        <begin position="53"/>
        <end position="97"/>
    </location>
</feature>
<proteinExistence type="predicted"/>
<dbReference type="EMBL" id="LGTL01000002">
    <property type="protein sequence ID" value="KPA85488.1"/>
    <property type="molecule type" value="Genomic_DNA"/>
</dbReference>
<gene>
    <name evidence="2" type="ORF">ABB37_01778</name>
</gene>
<evidence type="ECO:0000256" key="1">
    <source>
        <dbReference type="SAM" id="MobiDB-lite"/>
    </source>
</evidence>
<protein>
    <submittedName>
        <fullName evidence="2">Uncharacterized protein</fullName>
    </submittedName>
</protein>
<evidence type="ECO:0000313" key="3">
    <source>
        <dbReference type="Proteomes" id="UP000037923"/>
    </source>
</evidence>
<sequence>MAQKSLRSKSKQKSAGALRKYVGEAKKKSTFTKTKNTAEHKARANYISSVEAAMASRVPSDQRSKLSIVKSSGTGEKKKHMKKPLTRGRKRKAGKQG</sequence>
<keyword evidence="3" id="KW-1185">Reference proteome</keyword>
<dbReference type="GeneID" id="26902073"/>
<dbReference type="AlphaFoldDB" id="A0A0N0DZM8"/>
<accession>A0A0N0DZM8</accession>